<evidence type="ECO:0000313" key="2">
    <source>
        <dbReference type="Proteomes" id="UP000325081"/>
    </source>
</evidence>
<gene>
    <name evidence="1" type="ORF">STAS_03223</name>
</gene>
<protein>
    <submittedName>
        <fullName evidence="1">Ribonuclease H-like superfamily protein</fullName>
    </submittedName>
</protein>
<evidence type="ECO:0000313" key="1">
    <source>
        <dbReference type="EMBL" id="GER27520.1"/>
    </source>
</evidence>
<organism evidence="1 2">
    <name type="scientific">Striga asiatica</name>
    <name type="common">Asiatic witchweed</name>
    <name type="synonym">Buchnera asiatica</name>
    <dbReference type="NCBI Taxonomy" id="4170"/>
    <lineage>
        <taxon>Eukaryota</taxon>
        <taxon>Viridiplantae</taxon>
        <taxon>Streptophyta</taxon>
        <taxon>Embryophyta</taxon>
        <taxon>Tracheophyta</taxon>
        <taxon>Spermatophyta</taxon>
        <taxon>Magnoliopsida</taxon>
        <taxon>eudicotyledons</taxon>
        <taxon>Gunneridae</taxon>
        <taxon>Pentapetalae</taxon>
        <taxon>asterids</taxon>
        <taxon>lamiids</taxon>
        <taxon>Lamiales</taxon>
        <taxon>Orobanchaceae</taxon>
        <taxon>Buchnereae</taxon>
        <taxon>Striga</taxon>
    </lineage>
</organism>
<accession>A0A5A7P473</accession>
<dbReference type="EMBL" id="BKCP01002002">
    <property type="protein sequence ID" value="GER27520.1"/>
    <property type="molecule type" value="Genomic_DNA"/>
</dbReference>
<name>A0A5A7P473_STRAF</name>
<comment type="caution">
    <text evidence="1">The sequence shown here is derived from an EMBL/GenBank/DDBJ whole genome shotgun (WGS) entry which is preliminary data.</text>
</comment>
<dbReference type="OrthoDB" id="1751712at2759"/>
<keyword evidence="2" id="KW-1185">Reference proteome</keyword>
<proteinExistence type="predicted"/>
<dbReference type="Proteomes" id="UP000325081">
    <property type="component" value="Unassembled WGS sequence"/>
</dbReference>
<dbReference type="AlphaFoldDB" id="A0A5A7P473"/>
<reference evidence="2" key="1">
    <citation type="journal article" date="2019" name="Curr. Biol.">
        <title>Genome Sequence of Striga asiatica Provides Insight into the Evolution of Plant Parasitism.</title>
        <authorList>
            <person name="Yoshida S."/>
            <person name="Kim S."/>
            <person name="Wafula E.K."/>
            <person name="Tanskanen J."/>
            <person name="Kim Y.M."/>
            <person name="Honaas L."/>
            <person name="Yang Z."/>
            <person name="Spallek T."/>
            <person name="Conn C.E."/>
            <person name="Ichihashi Y."/>
            <person name="Cheong K."/>
            <person name="Cui S."/>
            <person name="Der J.P."/>
            <person name="Gundlach H."/>
            <person name="Jiao Y."/>
            <person name="Hori C."/>
            <person name="Ishida J.K."/>
            <person name="Kasahara H."/>
            <person name="Kiba T."/>
            <person name="Kim M.S."/>
            <person name="Koo N."/>
            <person name="Laohavisit A."/>
            <person name="Lee Y.H."/>
            <person name="Lumba S."/>
            <person name="McCourt P."/>
            <person name="Mortimer J.C."/>
            <person name="Mutuku J.M."/>
            <person name="Nomura T."/>
            <person name="Sasaki-Sekimoto Y."/>
            <person name="Seto Y."/>
            <person name="Wang Y."/>
            <person name="Wakatake T."/>
            <person name="Sakakibara H."/>
            <person name="Demura T."/>
            <person name="Yamaguchi S."/>
            <person name="Yoneyama K."/>
            <person name="Manabe R.I."/>
            <person name="Nelson D.C."/>
            <person name="Schulman A.H."/>
            <person name="Timko M.P."/>
            <person name="dePamphilis C.W."/>
            <person name="Choi D."/>
            <person name="Shirasu K."/>
        </authorList>
    </citation>
    <scope>NUCLEOTIDE SEQUENCE [LARGE SCALE GENOMIC DNA]</scope>
    <source>
        <strain evidence="2">cv. UVA1</strain>
    </source>
</reference>
<sequence length="144" mass="16909">MDSTGRHWNVDLLKEIFTDQEVKAIKSIQPLKPEEKDRVLWDWNAKGDFTVASTYNRLRIWEKSPVTWDGILQETIDFKGWWNSLCLMKKSPSTDDRLQLTSYLLWKIWKARNQCVFEKVNRPAKAVVQYALNGWLEFSGNGSN</sequence>